<dbReference type="EMBL" id="GBRH01234154">
    <property type="protein sequence ID" value="JAD63741.1"/>
    <property type="molecule type" value="Transcribed_RNA"/>
</dbReference>
<evidence type="ECO:0000313" key="1">
    <source>
        <dbReference type="EMBL" id="JAD63741.1"/>
    </source>
</evidence>
<organism evidence="1">
    <name type="scientific">Arundo donax</name>
    <name type="common">Giant reed</name>
    <name type="synonym">Donax arundinaceus</name>
    <dbReference type="NCBI Taxonomy" id="35708"/>
    <lineage>
        <taxon>Eukaryota</taxon>
        <taxon>Viridiplantae</taxon>
        <taxon>Streptophyta</taxon>
        <taxon>Embryophyta</taxon>
        <taxon>Tracheophyta</taxon>
        <taxon>Spermatophyta</taxon>
        <taxon>Magnoliopsida</taxon>
        <taxon>Liliopsida</taxon>
        <taxon>Poales</taxon>
        <taxon>Poaceae</taxon>
        <taxon>PACMAD clade</taxon>
        <taxon>Arundinoideae</taxon>
        <taxon>Arundineae</taxon>
        <taxon>Arundo</taxon>
    </lineage>
</organism>
<reference evidence="1" key="1">
    <citation type="submission" date="2014-09" db="EMBL/GenBank/DDBJ databases">
        <authorList>
            <person name="Magalhaes I.L.F."/>
            <person name="Oliveira U."/>
            <person name="Santos F.R."/>
            <person name="Vidigal T.H.D.A."/>
            <person name="Brescovit A.D."/>
            <person name="Santos A.J."/>
        </authorList>
    </citation>
    <scope>NUCLEOTIDE SEQUENCE</scope>
    <source>
        <tissue evidence="1">Shoot tissue taken approximately 20 cm above the soil surface</tissue>
    </source>
</reference>
<name>A0A0A9BK34_ARUDO</name>
<reference evidence="1" key="2">
    <citation type="journal article" date="2015" name="Data Brief">
        <title>Shoot transcriptome of the giant reed, Arundo donax.</title>
        <authorList>
            <person name="Barrero R.A."/>
            <person name="Guerrero F.D."/>
            <person name="Moolhuijzen P."/>
            <person name="Goolsby J.A."/>
            <person name="Tidwell J."/>
            <person name="Bellgard S.E."/>
            <person name="Bellgard M.I."/>
        </authorList>
    </citation>
    <scope>NUCLEOTIDE SEQUENCE</scope>
    <source>
        <tissue evidence="1">Shoot tissue taken approximately 20 cm above the soil surface</tissue>
    </source>
</reference>
<proteinExistence type="predicted"/>
<sequence length="84" mass="8369">MQTGPGVLGLGRDLKGEREGVAVGVGAMGYHARGGSERGARRAETEVGAGKGVPVEVQQEEAVAQEARVGAGLEAGRGEVGVAD</sequence>
<dbReference type="AlphaFoldDB" id="A0A0A9BK34"/>
<accession>A0A0A9BK34</accession>
<protein>
    <submittedName>
        <fullName evidence="1">Uncharacterized protein</fullName>
    </submittedName>
</protein>